<dbReference type="GO" id="GO:0006508">
    <property type="term" value="P:proteolysis"/>
    <property type="evidence" value="ECO:0007669"/>
    <property type="project" value="InterPro"/>
</dbReference>
<dbReference type="Pfam" id="PF00656">
    <property type="entry name" value="Peptidase_C14"/>
    <property type="match status" value="1"/>
</dbReference>
<reference evidence="3 4" key="1">
    <citation type="journal article" date="2007" name="Nature">
        <title>Evolution of genes and genomes on the Drosophila phylogeny.</title>
        <authorList>
            <consortium name="Drosophila 12 Genomes Consortium"/>
            <person name="Clark A.G."/>
            <person name="Eisen M.B."/>
            <person name="Smith D.R."/>
            <person name="Bergman C.M."/>
            <person name="Oliver B."/>
            <person name="Markow T.A."/>
            <person name="Kaufman T.C."/>
            <person name="Kellis M."/>
            <person name="Gelbart W."/>
            <person name="Iyer V.N."/>
            <person name="Pollard D.A."/>
            <person name="Sackton T.B."/>
            <person name="Larracuente A.M."/>
            <person name="Singh N.D."/>
            <person name="Abad J.P."/>
            <person name="Abt D.N."/>
            <person name="Adryan B."/>
            <person name="Aguade M."/>
            <person name="Akashi H."/>
            <person name="Anderson W.W."/>
            <person name="Aquadro C.F."/>
            <person name="Ardell D.H."/>
            <person name="Arguello R."/>
            <person name="Artieri C.G."/>
            <person name="Barbash D.A."/>
            <person name="Barker D."/>
            <person name="Barsanti P."/>
            <person name="Batterham P."/>
            <person name="Batzoglou S."/>
            <person name="Begun D."/>
            <person name="Bhutkar A."/>
            <person name="Blanco E."/>
            <person name="Bosak S.A."/>
            <person name="Bradley R.K."/>
            <person name="Brand A.D."/>
            <person name="Brent M.R."/>
            <person name="Brooks A.N."/>
            <person name="Brown R.H."/>
            <person name="Butlin R.K."/>
            <person name="Caggese C."/>
            <person name="Calvi B.R."/>
            <person name="Bernardo de Carvalho A."/>
            <person name="Caspi A."/>
            <person name="Castrezana S."/>
            <person name="Celniker S.E."/>
            <person name="Chang J.L."/>
            <person name="Chapple C."/>
            <person name="Chatterji S."/>
            <person name="Chinwalla A."/>
            <person name="Civetta A."/>
            <person name="Clifton S.W."/>
            <person name="Comeron J.M."/>
            <person name="Costello J.C."/>
            <person name="Coyne J.A."/>
            <person name="Daub J."/>
            <person name="David R.G."/>
            <person name="Delcher A.L."/>
            <person name="Delehaunty K."/>
            <person name="Do C.B."/>
            <person name="Ebling H."/>
            <person name="Edwards K."/>
            <person name="Eickbush T."/>
            <person name="Evans J.D."/>
            <person name="Filipski A."/>
            <person name="Findeiss S."/>
            <person name="Freyhult E."/>
            <person name="Fulton L."/>
            <person name="Fulton R."/>
            <person name="Garcia A.C."/>
            <person name="Gardiner A."/>
            <person name="Garfield D.A."/>
            <person name="Garvin B.E."/>
            <person name="Gibson G."/>
            <person name="Gilbert D."/>
            <person name="Gnerre S."/>
            <person name="Godfrey J."/>
            <person name="Good R."/>
            <person name="Gotea V."/>
            <person name="Gravely B."/>
            <person name="Greenberg A.J."/>
            <person name="Griffiths-Jones S."/>
            <person name="Gross S."/>
            <person name="Guigo R."/>
            <person name="Gustafson E.A."/>
            <person name="Haerty W."/>
            <person name="Hahn M.W."/>
            <person name="Halligan D.L."/>
            <person name="Halpern A.L."/>
            <person name="Halter G.M."/>
            <person name="Han M.V."/>
            <person name="Heger A."/>
            <person name="Hillier L."/>
            <person name="Hinrichs A.S."/>
            <person name="Holmes I."/>
            <person name="Hoskins R.A."/>
            <person name="Hubisz M.J."/>
            <person name="Hultmark D."/>
            <person name="Huntley M.A."/>
            <person name="Jaffe D.B."/>
            <person name="Jagadeeshan S."/>
            <person name="Jeck W.R."/>
            <person name="Johnson J."/>
            <person name="Jones C.D."/>
            <person name="Jordan W.C."/>
            <person name="Karpen G.H."/>
            <person name="Kataoka E."/>
            <person name="Keightley P.D."/>
            <person name="Kheradpour P."/>
            <person name="Kirkness E.F."/>
            <person name="Koerich L.B."/>
            <person name="Kristiansen K."/>
            <person name="Kudrna D."/>
            <person name="Kulathinal R.J."/>
            <person name="Kumar S."/>
            <person name="Kwok R."/>
            <person name="Lander E."/>
            <person name="Langley C.H."/>
            <person name="Lapoint R."/>
            <person name="Lazzaro B.P."/>
            <person name="Lee S.J."/>
            <person name="Levesque L."/>
            <person name="Li R."/>
            <person name="Lin C.F."/>
            <person name="Lin M.F."/>
            <person name="Lindblad-Toh K."/>
            <person name="Llopart A."/>
            <person name="Long M."/>
            <person name="Low L."/>
            <person name="Lozovsky E."/>
            <person name="Lu J."/>
            <person name="Luo M."/>
            <person name="Machado C.A."/>
            <person name="Makalowski W."/>
            <person name="Marzo M."/>
            <person name="Matsuda M."/>
            <person name="Matzkin L."/>
            <person name="McAllister B."/>
            <person name="McBride C.S."/>
            <person name="McKernan B."/>
            <person name="McKernan K."/>
            <person name="Mendez-Lago M."/>
            <person name="Minx P."/>
            <person name="Mollenhauer M.U."/>
            <person name="Montooth K."/>
            <person name="Mount S.M."/>
            <person name="Mu X."/>
            <person name="Myers E."/>
            <person name="Negre B."/>
            <person name="Newfeld S."/>
            <person name="Nielsen R."/>
            <person name="Noor M.A."/>
            <person name="O'Grady P."/>
            <person name="Pachter L."/>
            <person name="Papaceit M."/>
            <person name="Parisi M.J."/>
            <person name="Parisi M."/>
            <person name="Parts L."/>
            <person name="Pedersen J.S."/>
            <person name="Pesole G."/>
            <person name="Phillippy A.M."/>
            <person name="Ponting C.P."/>
            <person name="Pop M."/>
            <person name="Porcelli D."/>
            <person name="Powell J.R."/>
            <person name="Prohaska S."/>
            <person name="Pruitt K."/>
            <person name="Puig M."/>
            <person name="Quesneville H."/>
            <person name="Ram K.R."/>
            <person name="Rand D."/>
            <person name="Rasmussen M.D."/>
            <person name="Reed L.K."/>
            <person name="Reenan R."/>
            <person name="Reily A."/>
            <person name="Remington K.A."/>
            <person name="Rieger T.T."/>
            <person name="Ritchie M.G."/>
            <person name="Robin C."/>
            <person name="Rogers Y.H."/>
            <person name="Rohde C."/>
            <person name="Rozas J."/>
            <person name="Rubenfield M.J."/>
            <person name="Ruiz A."/>
            <person name="Russo S."/>
            <person name="Salzberg S.L."/>
            <person name="Sanchez-Gracia A."/>
            <person name="Saranga D.J."/>
            <person name="Sato H."/>
            <person name="Schaeffer S.W."/>
            <person name="Schatz M.C."/>
            <person name="Schlenke T."/>
            <person name="Schwartz R."/>
            <person name="Segarra C."/>
            <person name="Singh R.S."/>
            <person name="Sirot L."/>
            <person name="Sirota M."/>
            <person name="Sisneros N.B."/>
            <person name="Smith C.D."/>
            <person name="Smith T.F."/>
            <person name="Spieth J."/>
            <person name="Stage D.E."/>
            <person name="Stark A."/>
            <person name="Stephan W."/>
            <person name="Strausberg R.L."/>
            <person name="Strempel S."/>
            <person name="Sturgill D."/>
            <person name="Sutton G."/>
            <person name="Sutton G.G."/>
            <person name="Tao W."/>
            <person name="Teichmann S."/>
            <person name="Tobari Y.N."/>
            <person name="Tomimura Y."/>
            <person name="Tsolas J.M."/>
            <person name="Valente V.L."/>
            <person name="Venter E."/>
            <person name="Venter J.C."/>
            <person name="Vicario S."/>
            <person name="Vieira F.G."/>
            <person name="Vilella A.J."/>
            <person name="Villasante A."/>
            <person name="Walenz B."/>
            <person name="Wang J."/>
            <person name="Wasserman M."/>
            <person name="Watts T."/>
            <person name="Wilson D."/>
            <person name="Wilson R.K."/>
            <person name="Wing R.A."/>
            <person name="Wolfner M.F."/>
            <person name="Wong A."/>
            <person name="Wong G.K."/>
            <person name="Wu C.I."/>
            <person name="Wu G."/>
            <person name="Yamamoto D."/>
            <person name="Yang H.P."/>
            <person name="Yang S.P."/>
            <person name="Yorke J.A."/>
            <person name="Yoshida K."/>
            <person name="Zdobnov E."/>
            <person name="Zhang P."/>
            <person name="Zhang Y."/>
            <person name="Zimin A.V."/>
            <person name="Baldwin J."/>
            <person name="Abdouelleil A."/>
            <person name="Abdulkadir J."/>
            <person name="Abebe A."/>
            <person name="Abera B."/>
            <person name="Abreu J."/>
            <person name="Acer S.C."/>
            <person name="Aftuck L."/>
            <person name="Alexander A."/>
            <person name="An P."/>
            <person name="Anderson E."/>
            <person name="Anderson S."/>
            <person name="Arachi H."/>
            <person name="Azer M."/>
            <person name="Bachantsang P."/>
            <person name="Barry A."/>
            <person name="Bayul T."/>
            <person name="Berlin A."/>
            <person name="Bessette D."/>
            <person name="Bloom T."/>
            <person name="Blye J."/>
            <person name="Boguslavskiy L."/>
            <person name="Bonnet C."/>
            <person name="Boukhgalter B."/>
            <person name="Bourzgui I."/>
            <person name="Brown A."/>
            <person name="Cahill P."/>
            <person name="Channer S."/>
            <person name="Cheshatsang Y."/>
            <person name="Chuda L."/>
            <person name="Citroen M."/>
            <person name="Collymore A."/>
            <person name="Cooke P."/>
            <person name="Costello M."/>
            <person name="D'Aco K."/>
            <person name="Daza R."/>
            <person name="De Haan G."/>
            <person name="DeGray S."/>
            <person name="DeMaso C."/>
            <person name="Dhargay N."/>
            <person name="Dooley K."/>
            <person name="Dooley E."/>
            <person name="Doricent M."/>
            <person name="Dorje P."/>
            <person name="Dorjee K."/>
            <person name="Dupes A."/>
            <person name="Elong R."/>
            <person name="Falk J."/>
            <person name="Farina A."/>
            <person name="Faro S."/>
            <person name="Ferguson D."/>
            <person name="Fisher S."/>
            <person name="Foley C.D."/>
            <person name="Franke A."/>
            <person name="Friedrich D."/>
            <person name="Gadbois L."/>
            <person name="Gearin G."/>
            <person name="Gearin C.R."/>
            <person name="Giannoukos G."/>
            <person name="Goode T."/>
            <person name="Graham J."/>
            <person name="Grandbois E."/>
            <person name="Grewal S."/>
            <person name="Gyaltsen K."/>
            <person name="Hafez N."/>
            <person name="Hagos B."/>
            <person name="Hall J."/>
            <person name="Henson C."/>
            <person name="Hollinger A."/>
            <person name="Honan T."/>
            <person name="Huard M.D."/>
            <person name="Hughes L."/>
            <person name="Hurhula B."/>
            <person name="Husby M.E."/>
            <person name="Kamat A."/>
            <person name="Kanga B."/>
            <person name="Kashin S."/>
            <person name="Khazanovich D."/>
            <person name="Kisner P."/>
            <person name="Lance K."/>
            <person name="Lara M."/>
            <person name="Lee W."/>
            <person name="Lennon N."/>
            <person name="Letendre F."/>
            <person name="LeVine R."/>
            <person name="Lipovsky A."/>
            <person name="Liu X."/>
            <person name="Liu J."/>
            <person name="Liu S."/>
            <person name="Lokyitsang T."/>
            <person name="Lokyitsang Y."/>
            <person name="Lubonja R."/>
            <person name="Lui A."/>
            <person name="MacDonald P."/>
            <person name="Magnisalis V."/>
            <person name="Maru K."/>
            <person name="Matthews C."/>
            <person name="McCusker W."/>
            <person name="McDonough S."/>
            <person name="Mehta T."/>
            <person name="Meldrim J."/>
            <person name="Meneus L."/>
            <person name="Mihai O."/>
            <person name="Mihalev A."/>
            <person name="Mihova T."/>
            <person name="Mittelman R."/>
            <person name="Mlenga V."/>
            <person name="Montmayeur A."/>
            <person name="Mulrain L."/>
            <person name="Navidi A."/>
            <person name="Naylor J."/>
            <person name="Negash T."/>
            <person name="Nguyen T."/>
            <person name="Nguyen N."/>
            <person name="Nicol R."/>
            <person name="Norbu C."/>
            <person name="Norbu N."/>
            <person name="Novod N."/>
            <person name="O'Neill B."/>
            <person name="Osman S."/>
            <person name="Markiewicz E."/>
            <person name="Oyono O.L."/>
            <person name="Patti C."/>
            <person name="Phunkhang P."/>
            <person name="Pierre F."/>
            <person name="Priest M."/>
            <person name="Raghuraman S."/>
            <person name="Rege F."/>
            <person name="Reyes R."/>
            <person name="Rise C."/>
            <person name="Rogov P."/>
            <person name="Ross K."/>
            <person name="Ryan E."/>
            <person name="Settipalli S."/>
            <person name="Shea T."/>
            <person name="Sherpa N."/>
            <person name="Shi L."/>
            <person name="Shih D."/>
            <person name="Sparrow T."/>
            <person name="Spaulding J."/>
            <person name="Stalker J."/>
            <person name="Stange-Thomann N."/>
            <person name="Stavropoulos S."/>
            <person name="Stone C."/>
            <person name="Strader C."/>
            <person name="Tesfaye S."/>
            <person name="Thomson T."/>
            <person name="Thoulutsang Y."/>
            <person name="Thoulutsang D."/>
            <person name="Topham K."/>
            <person name="Topping I."/>
            <person name="Tsamla T."/>
            <person name="Vassiliev H."/>
            <person name="Vo A."/>
            <person name="Wangchuk T."/>
            <person name="Wangdi T."/>
            <person name="Weiand M."/>
            <person name="Wilkinson J."/>
            <person name="Wilson A."/>
            <person name="Yadav S."/>
            <person name="Young G."/>
            <person name="Yu Q."/>
            <person name="Zembek L."/>
            <person name="Zhong D."/>
            <person name="Zimmer A."/>
            <person name="Zwirko Z."/>
            <person name="Jaffe D.B."/>
            <person name="Alvarez P."/>
            <person name="Brockman W."/>
            <person name="Butler J."/>
            <person name="Chin C."/>
            <person name="Gnerre S."/>
            <person name="Grabherr M."/>
            <person name="Kleber M."/>
            <person name="Mauceli E."/>
            <person name="MacCallum I."/>
        </authorList>
    </citation>
    <scope>NUCLEOTIDE SEQUENCE [LARGE SCALE GENOMIC DNA]</scope>
    <source>
        <strain evidence="4">Tucson 14030-0811.24</strain>
    </source>
</reference>
<proteinExistence type="inferred from homology"/>
<evidence type="ECO:0000313" key="3">
    <source>
        <dbReference type="EMBL" id="KRF99400.1"/>
    </source>
</evidence>
<dbReference type="PANTHER" id="PTHR22576">
    <property type="entry name" value="MUCOSA ASSOCIATED LYMPHOID TISSUE LYMPHOMA TRANSLOCATION PROTEIN 1/PARACASPASE"/>
    <property type="match status" value="1"/>
</dbReference>
<dbReference type="InterPro" id="IPR015917">
    <property type="entry name" value="Pept_C14A"/>
</dbReference>
<dbReference type="InterPro" id="IPR033139">
    <property type="entry name" value="Caspase_cys_AS"/>
</dbReference>
<dbReference type="InterPro" id="IPR052039">
    <property type="entry name" value="Caspase-related_regulators"/>
</dbReference>
<dbReference type="SUPFAM" id="SSF52129">
    <property type="entry name" value="Caspase-like"/>
    <property type="match status" value="1"/>
</dbReference>
<evidence type="ECO:0000259" key="2">
    <source>
        <dbReference type="PROSITE" id="PS50208"/>
    </source>
</evidence>
<dbReference type="SMART" id="SM00115">
    <property type="entry name" value="CASc"/>
    <property type="match status" value="1"/>
</dbReference>
<dbReference type="PROSITE" id="PS01122">
    <property type="entry name" value="CASPASE_CYS"/>
    <property type="match status" value="1"/>
</dbReference>
<accession>A0A0Q9WV62</accession>
<dbReference type="InParanoid" id="A0A0Q9WV62"/>
<dbReference type="PRINTS" id="PR00376">
    <property type="entry name" value="IL1BCENZYME"/>
</dbReference>
<dbReference type="KEGG" id="dwi:26529862"/>
<organism evidence="3 4">
    <name type="scientific">Drosophila willistoni</name>
    <name type="common">Fruit fly</name>
    <dbReference type="NCBI Taxonomy" id="7260"/>
    <lineage>
        <taxon>Eukaryota</taxon>
        <taxon>Metazoa</taxon>
        <taxon>Ecdysozoa</taxon>
        <taxon>Arthropoda</taxon>
        <taxon>Hexapoda</taxon>
        <taxon>Insecta</taxon>
        <taxon>Pterygota</taxon>
        <taxon>Neoptera</taxon>
        <taxon>Endopterygota</taxon>
        <taxon>Diptera</taxon>
        <taxon>Brachycera</taxon>
        <taxon>Muscomorpha</taxon>
        <taxon>Ephydroidea</taxon>
        <taxon>Drosophilidae</taxon>
        <taxon>Drosophila</taxon>
        <taxon>Sophophora</taxon>
    </lineage>
</organism>
<evidence type="ECO:0000256" key="1">
    <source>
        <dbReference type="ARBA" id="ARBA00010134"/>
    </source>
</evidence>
<dbReference type="PROSITE" id="PS50208">
    <property type="entry name" value="CASPASE_P20"/>
    <property type="match status" value="1"/>
</dbReference>
<evidence type="ECO:0000313" key="4">
    <source>
        <dbReference type="Proteomes" id="UP000007798"/>
    </source>
</evidence>
<gene>
    <name evidence="3" type="primary">Dwil\GK27860</name>
    <name evidence="3" type="ORF">Dwil_GK27860</name>
</gene>
<keyword evidence="4" id="KW-1185">Reference proteome</keyword>
<protein>
    <recommendedName>
        <fullName evidence="2">Caspase family p20 domain-containing protein</fullName>
    </recommendedName>
</protein>
<feature type="domain" description="Caspase family p20" evidence="2">
    <location>
        <begin position="1"/>
        <end position="32"/>
    </location>
</feature>
<dbReference type="Gene3D" id="3.40.50.1460">
    <property type="match status" value="1"/>
</dbReference>
<dbReference type="InterPro" id="IPR011600">
    <property type="entry name" value="Pept_C14_caspase"/>
</dbReference>
<dbReference type="PANTHER" id="PTHR22576:SF41">
    <property type="entry name" value="CASPASE 14, APOPTOSIS-RELATED CYSTEINE PEPTIDASE"/>
    <property type="match status" value="1"/>
</dbReference>
<name>A0A0Q9WV62_DROWI</name>
<dbReference type="Proteomes" id="UP000007798">
    <property type="component" value="Unassembled WGS sequence"/>
</dbReference>
<comment type="similarity">
    <text evidence="1">Belongs to the peptidase C14A family.</text>
</comment>
<dbReference type="EMBL" id="CH964232">
    <property type="protein sequence ID" value="KRF99400.1"/>
    <property type="molecule type" value="Genomic_DNA"/>
</dbReference>
<dbReference type="STRING" id="7260.A0A0Q9WV62"/>
<dbReference type="OrthoDB" id="6116485at2759"/>
<dbReference type="AlphaFoldDB" id="A0A0Q9WV62"/>
<dbReference type="GO" id="GO:0004197">
    <property type="term" value="F:cysteine-type endopeptidase activity"/>
    <property type="evidence" value="ECO:0007669"/>
    <property type="project" value="InterPro"/>
</dbReference>
<dbReference type="InterPro" id="IPR029030">
    <property type="entry name" value="Caspase-like_dom_sf"/>
</dbReference>
<dbReference type="InterPro" id="IPR001309">
    <property type="entry name" value="Pept_C14_p20"/>
</dbReference>
<sequence>MSNIWTCFTANQCPTLAGKPKMFFIQACRGEGADPGVTLQRVVRQTDTDGESSTYYRIPVNADFLIMHATIPGFVQTTNGKRLDILTLLTFVCRRVAIDFETQDQHIKQVPCITTMLTRILRFSDKEIAPDRRMCGLPSCPNCLFN</sequence>